<keyword evidence="2" id="KW-0732">Signal</keyword>
<dbReference type="EMBL" id="BMAT01012399">
    <property type="protein sequence ID" value="GFR91552.1"/>
    <property type="molecule type" value="Genomic_DNA"/>
</dbReference>
<evidence type="ECO:0000313" key="4">
    <source>
        <dbReference type="EMBL" id="GFR91552.1"/>
    </source>
</evidence>
<dbReference type="AlphaFoldDB" id="A0AAV4H0J3"/>
<dbReference type="PROSITE" id="PS50041">
    <property type="entry name" value="C_TYPE_LECTIN_2"/>
    <property type="match status" value="1"/>
</dbReference>
<comment type="caution">
    <text evidence="4">The sequence shown here is derived from an EMBL/GenBank/DDBJ whole genome shotgun (WGS) entry which is preliminary data.</text>
</comment>
<evidence type="ECO:0000256" key="2">
    <source>
        <dbReference type="SAM" id="SignalP"/>
    </source>
</evidence>
<proteinExistence type="predicted"/>
<dbReference type="InterPro" id="IPR016187">
    <property type="entry name" value="CTDL_fold"/>
</dbReference>
<evidence type="ECO:0000256" key="1">
    <source>
        <dbReference type="ARBA" id="ARBA00023157"/>
    </source>
</evidence>
<keyword evidence="5" id="KW-1185">Reference proteome</keyword>
<organism evidence="4 5">
    <name type="scientific">Elysia marginata</name>
    <dbReference type="NCBI Taxonomy" id="1093978"/>
    <lineage>
        <taxon>Eukaryota</taxon>
        <taxon>Metazoa</taxon>
        <taxon>Spiralia</taxon>
        <taxon>Lophotrochozoa</taxon>
        <taxon>Mollusca</taxon>
        <taxon>Gastropoda</taxon>
        <taxon>Heterobranchia</taxon>
        <taxon>Euthyneura</taxon>
        <taxon>Panpulmonata</taxon>
        <taxon>Sacoglossa</taxon>
        <taxon>Placobranchoidea</taxon>
        <taxon>Plakobranchidae</taxon>
        <taxon>Elysia</taxon>
    </lineage>
</organism>
<feature type="signal peptide" evidence="2">
    <location>
        <begin position="1"/>
        <end position="24"/>
    </location>
</feature>
<feature type="domain" description="C-type lectin" evidence="3">
    <location>
        <begin position="137"/>
        <end position="252"/>
    </location>
</feature>
<sequence length="258" mass="28940">MDEGLKYLLHLLVFFACEILPVRGSLAVTEYGNFWFRKTEPSSLLPYFPDRITSSVWDGVSDILTCASLSARTFPLSQGFLYSAVSRQCCPILRLEVASAPGAYPVQPPEGNLYLTADLCNNDFQIMGFGSTGDVACLRYFDDSPKNYEDASTHCTSLGAYLVSVKTFKKLQLIRSLVTQDSAWVGMDDRTREGVHVWAIDGTVLTNQQIRDVFDRNEPNDSTGGQDCMEYKISARLLNDDYCYKQYDYVCEKILPTG</sequence>
<dbReference type="InterPro" id="IPR001304">
    <property type="entry name" value="C-type_lectin-like"/>
</dbReference>
<reference evidence="4 5" key="1">
    <citation type="journal article" date="2021" name="Elife">
        <title>Chloroplast acquisition without the gene transfer in kleptoplastic sea slugs, Plakobranchus ocellatus.</title>
        <authorList>
            <person name="Maeda T."/>
            <person name="Takahashi S."/>
            <person name="Yoshida T."/>
            <person name="Shimamura S."/>
            <person name="Takaki Y."/>
            <person name="Nagai Y."/>
            <person name="Toyoda A."/>
            <person name="Suzuki Y."/>
            <person name="Arimoto A."/>
            <person name="Ishii H."/>
            <person name="Satoh N."/>
            <person name="Nishiyama T."/>
            <person name="Hasebe M."/>
            <person name="Maruyama T."/>
            <person name="Minagawa J."/>
            <person name="Obokata J."/>
            <person name="Shigenobu S."/>
        </authorList>
    </citation>
    <scope>NUCLEOTIDE SEQUENCE [LARGE SCALE GENOMIC DNA]</scope>
</reference>
<dbReference type="PANTHER" id="PTHR22801:SF63">
    <property type="entry name" value="C-TYPE LECTIN DOMAIN-CONTAINING PROTEIN"/>
    <property type="match status" value="1"/>
</dbReference>
<dbReference type="SUPFAM" id="SSF56436">
    <property type="entry name" value="C-type lectin-like"/>
    <property type="match status" value="1"/>
</dbReference>
<dbReference type="InterPro" id="IPR018378">
    <property type="entry name" value="C-type_lectin_CS"/>
</dbReference>
<dbReference type="Gene3D" id="3.10.100.10">
    <property type="entry name" value="Mannose-Binding Protein A, subunit A"/>
    <property type="match status" value="1"/>
</dbReference>
<gene>
    <name evidence="4" type="ORF">ElyMa_006178800</name>
</gene>
<protein>
    <submittedName>
        <fullName evidence="4">C-type lectin-related protein 4</fullName>
    </submittedName>
</protein>
<dbReference type="PANTHER" id="PTHR22801">
    <property type="entry name" value="LITHOSTATHINE"/>
    <property type="match status" value="1"/>
</dbReference>
<dbReference type="SMART" id="SM00034">
    <property type="entry name" value="CLECT"/>
    <property type="match status" value="1"/>
</dbReference>
<dbReference type="PROSITE" id="PS51257">
    <property type="entry name" value="PROKAR_LIPOPROTEIN"/>
    <property type="match status" value="1"/>
</dbReference>
<feature type="chain" id="PRO_5043461518" evidence="2">
    <location>
        <begin position="25"/>
        <end position="258"/>
    </location>
</feature>
<dbReference type="CDD" id="cd00037">
    <property type="entry name" value="CLECT"/>
    <property type="match status" value="1"/>
</dbReference>
<evidence type="ECO:0000259" key="3">
    <source>
        <dbReference type="PROSITE" id="PS50041"/>
    </source>
</evidence>
<dbReference type="Pfam" id="PF00059">
    <property type="entry name" value="Lectin_C"/>
    <property type="match status" value="1"/>
</dbReference>
<dbReference type="InterPro" id="IPR050801">
    <property type="entry name" value="Ca-Dep_Lectins_ImmuneDev"/>
</dbReference>
<name>A0AAV4H0J3_9GAST</name>
<dbReference type="PROSITE" id="PS00615">
    <property type="entry name" value="C_TYPE_LECTIN_1"/>
    <property type="match status" value="1"/>
</dbReference>
<accession>A0AAV4H0J3</accession>
<feature type="non-terminal residue" evidence="4">
    <location>
        <position position="1"/>
    </location>
</feature>
<evidence type="ECO:0000313" key="5">
    <source>
        <dbReference type="Proteomes" id="UP000762676"/>
    </source>
</evidence>
<dbReference type="InterPro" id="IPR016186">
    <property type="entry name" value="C-type_lectin-like/link_sf"/>
</dbReference>
<dbReference type="Proteomes" id="UP000762676">
    <property type="component" value="Unassembled WGS sequence"/>
</dbReference>
<keyword evidence="1" id="KW-1015">Disulfide bond</keyword>